<evidence type="ECO:0000313" key="3">
    <source>
        <dbReference type="EMBL" id="MDQ7250484.1"/>
    </source>
</evidence>
<evidence type="ECO:0000259" key="2">
    <source>
        <dbReference type="Pfam" id="PF18602"/>
    </source>
</evidence>
<dbReference type="EMBL" id="JAUYVI010000007">
    <property type="protein sequence ID" value="MDQ7250484.1"/>
    <property type="molecule type" value="Genomic_DNA"/>
</dbReference>
<keyword evidence="4" id="KW-1185">Reference proteome</keyword>
<dbReference type="Pfam" id="PF18602">
    <property type="entry name" value="Rap1a"/>
    <property type="match status" value="1"/>
</dbReference>
<dbReference type="Proteomes" id="UP001230156">
    <property type="component" value="Unassembled WGS sequence"/>
</dbReference>
<name>A0ABU0YRY8_9PROT</name>
<feature type="signal peptide" evidence="1">
    <location>
        <begin position="1"/>
        <end position="28"/>
    </location>
</feature>
<gene>
    <name evidence="3" type="ORF">Q8A70_22530</name>
</gene>
<organism evidence="3 4">
    <name type="scientific">Dongia sedimenti</name>
    <dbReference type="NCBI Taxonomy" id="3064282"/>
    <lineage>
        <taxon>Bacteria</taxon>
        <taxon>Pseudomonadati</taxon>
        <taxon>Pseudomonadota</taxon>
        <taxon>Alphaproteobacteria</taxon>
        <taxon>Rhodospirillales</taxon>
        <taxon>Dongiaceae</taxon>
        <taxon>Dongia</taxon>
    </lineage>
</organism>
<feature type="domain" description="Rap1a immunity protein" evidence="2">
    <location>
        <begin position="38"/>
        <end position="131"/>
    </location>
</feature>
<dbReference type="InterPro" id="IPR041238">
    <property type="entry name" value="Rap1a"/>
</dbReference>
<dbReference type="RefSeq" id="WP_379959814.1">
    <property type="nucleotide sequence ID" value="NZ_JAUYVI010000007.1"/>
</dbReference>
<accession>A0ABU0YRY8</accession>
<evidence type="ECO:0000313" key="4">
    <source>
        <dbReference type="Proteomes" id="UP001230156"/>
    </source>
</evidence>
<proteinExistence type="predicted"/>
<comment type="caution">
    <text evidence="3">The sequence shown here is derived from an EMBL/GenBank/DDBJ whole genome shotgun (WGS) entry which is preliminary data.</text>
</comment>
<sequence length="133" mass="14459">MKSSLIITALSIAFAFCLAVVTTPTAEATDESDFAADTAGQLANLCSTASDNPDYVAAIHFCEGFLVGAYRYHLASLDGPGMQKVVCLPKPVPSRDNAAGNFVTWLEAHPRYRNDNAVEAQFKWLTDTWPCQR</sequence>
<reference evidence="4" key="1">
    <citation type="submission" date="2023-08" db="EMBL/GenBank/DDBJ databases">
        <title>Rhodospirillaceae gen. nov., a novel taxon isolated from the Yangtze River Yuezi River estuary sludge.</title>
        <authorList>
            <person name="Ruan L."/>
        </authorList>
    </citation>
    <scope>NUCLEOTIDE SEQUENCE [LARGE SCALE GENOMIC DNA]</scope>
    <source>
        <strain evidence="4">R-7</strain>
    </source>
</reference>
<keyword evidence="1" id="KW-0732">Signal</keyword>
<protein>
    <submittedName>
        <fullName evidence="3">Rap1a/Tai family immunity protein</fullName>
    </submittedName>
</protein>
<evidence type="ECO:0000256" key="1">
    <source>
        <dbReference type="SAM" id="SignalP"/>
    </source>
</evidence>
<feature type="chain" id="PRO_5045724267" evidence="1">
    <location>
        <begin position="29"/>
        <end position="133"/>
    </location>
</feature>